<dbReference type="Proteomes" id="UP001291623">
    <property type="component" value="Unassembled WGS sequence"/>
</dbReference>
<proteinExistence type="predicted"/>
<gene>
    <name evidence="1" type="ORF">RND71_018695</name>
</gene>
<dbReference type="AlphaFoldDB" id="A0AAE1S5V3"/>
<accession>A0AAE1S5V3</accession>
<name>A0AAE1S5V3_9SOLA</name>
<dbReference type="EMBL" id="JAVYJV010000009">
    <property type="protein sequence ID" value="KAK4363454.1"/>
    <property type="molecule type" value="Genomic_DNA"/>
</dbReference>
<reference evidence="1" key="1">
    <citation type="submission" date="2023-12" db="EMBL/GenBank/DDBJ databases">
        <title>Genome assembly of Anisodus tanguticus.</title>
        <authorList>
            <person name="Wang Y.-J."/>
        </authorList>
    </citation>
    <scope>NUCLEOTIDE SEQUENCE</scope>
    <source>
        <strain evidence="1">KB-2021</strain>
        <tissue evidence="1">Leaf</tissue>
    </source>
</reference>
<evidence type="ECO:0000313" key="1">
    <source>
        <dbReference type="EMBL" id="KAK4363454.1"/>
    </source>
</evidence>
<protein>
    <submittedName>
        <fullName evidence="1">Uncharacterized protein</fullName>
    </submittedName>
</protein>
<organism evidence="1 2">
    <name type="scientific">Anisodus tanguticus</name>
    <dbReference type="NCBI Taxonomy" id="243964"/>
    <lineage>
        <taxon>Eukaryota</taxon>
        <taxon>Viridiplantae</taxon>
        <taxon>Streptophyta</taxon>
        <taxon>Embryophyta</taxon>
        <taxon>Tracheophyta</taxon>
        <taxon>Spermatophyta</taxon>
        <taxon>Magnoliopsida</taxon>
        <taxon>eudicotyledons</taxon>
        <taxon>Gunneridae</taxon>
        <taxon>Pentapetalae</taxon>
        <taxon>asterids</taxon>
        <taxon>lamiids</taxon>
        <taxon>Solanales</taxon>
        <taxon>Solanaceae</taxon>
        <taxon>Solanoideae</taxon>
        <taxon>Hyoscyameae</taxon>
        <taxon>Anisodus</taxon>
    </lineage>
</organism>
<sequence>MRRQGAKVPHSVLFMLKGTHFIPRLLPSFCCVHCLFERGKSIYCSSSLSSMPWYHPSNPKELACMILKYPDYPLLLSACSQQSLSDPEMLLITVSILVEA</sequence>
<keyword evidence="2" id="KW-1185">Reference proteome</keyword>
<comment type="caution">
    <text evidence="1">The sequence shown here is derived from an EMBL/GenBank/DDBJ whole genome shotgun (WGS) entry which is preliminary data.</text>
</comment>
<evidence type="ECO:0000313" key="2">
    <source>
        <dbReference type="Proteomes" id="UP001291623"/>
    </source>
</evidence>